<evidence type="ECO:0000313" key="1">
    <source>
        <dbReference type="EMBL" id="GBP22024.1"/>
    </source>
</evidence>
<dbReference type="AlphaFoldDB" id="A0A4C1U7X2"/>
<organism evidence="1 2">
    <name type="scientific">Eumeta variegata</name>
    <name type="common">Bagworm moth</name>
    <name type="synonym">Eumeta japonica</name>
    <dbReference type="NCBI Taxonomy" id="151549"/>
    <lineage>
        <taxon>Eukaryota</taxon>
        <taxon>Metazoa</taxon>
        <taxon>Ecdysozoa</taxon>
        <taxon>Arthropoda</taxon>
        <taxon>Hexapoda</taxon>
        <taxon>Insecta</taxon>
        <taxon>Pterygota</taxon>
        <taxon>Neoptera</taxon>
        <taxon>Endopterygota</taxon>
        <taxon>Lepidoptera</taxon>
        <taxon>Glossata</taxon>
        <taxon>Ditrysia</taxon>
        <taxon>Tineoidea</taxon>
        <taxon>Psychidae</taxon>
        <taxon>Oiketicinae</taxon>
        <taxon>Eumeta</taxon>
    </lineage>
</organism>
<keyword evidence="2" id="KW-1185">Reference proteome</keyword>
<protein>
    <submittedName>
        <fullName evidence="1">Uncharacterized protein</fullName>
    </submittedName>
</protein>
<proteinExistence type="predicted"/>
<name>A0A4C1U7X2_EUMVA</name>
<comment type="caution">
    <text evidence="1">The sequence shown here is derived from an EMBL/GenBank/DDBJ whole genome shotgun (WGS) entry which is preliminary data.</text>
</comment>
<gene>
    <name evidence="1" type="ORF">EVAR_18665_1</name>
</gene>
<evidence type="ECO:0000313" key="2">
    <source>
        <dbReference type="Proteomes" id="UP000299102"/>
    </source>
</evidence>
<accession>A0A4C1U7X2</accession>
<sequence>MAARNGVSRSDGVFHHGAFISSSSRSASAAVLCKHAIAVVEPDKSGHKLQPYAEVHQEVLIMDDSAGEFLIPVKANHSLLASVINRQVPEVVAVLVTAAISGGHHPGVGRRAADSGTTIRIE</sequence>
<dbReference type="EMBL" id="BGZK01000135">
    <property type="protein sequence ID" value="GBP22024.1"/>
    <property type="molecule type" value="Genomic_DNA"/>
</dbReference>
<reference evidence="1 2" key="1">
    <citation type="journal article" date="2019" name="Commun. Biol.">
        <title>The bagworm genome reveals a unique fibroin gene that provides high tensile strength.</title>
        <authorList>
            <person name="Kono N."/>
            <person name="Nakamura H."/>
            <person name="Ohtoshi R."/>
            <person name="Tomita M."/>
            <person name="Numata K."/>
            <person name="Arakawa K."/>
        </authorList>
    </citation>
    <scope>NUCLEOTIDE SEQUENCE [LARGE SCALE GENOMIC DNA]</scope>
</reference>
<dbReference type="Proteomes" id="UP000299102">
    <property type="component" value="Unassembled WGS sequence"/>
</dbReference>